<proteinExistence type="predicted"/>
<dbReference type="InParanoid" id="G3JIH2"/>
<dbReference type="HOGENOM" id="CLU_069188_1_0_1"/>
<reference evidence="2 3" key="1">
    <citation type="journal article" date="2011" name="Genome Biol.">
        <title>Genome sequence of the insect pathogenic fungus Cordyceps militaris, a valued traditional Chinese medicine.</title>
        <authorList>
            <person name="Zheng P."/>
            <person name="Xia Y."/>
            <person name="Xiao G."/>
            <person name="Xiong C."/>
            <person name="Hu X."/>
            <person name="Zhang S."/>
            <person name="Zheng H."/>
            <person name="Huang Y."/>
            <person name="Zhou Y."/>
            <person name="Wang S."/>
            <person name="Zhao G.P."/>
            <person name="Liu X."/>
            <person name="St Leger R.J."/>
            <person name="Wang C."/>
        </authorList>
    </citation>
    <scope>NUCLEOTIDE SEQUENCE [LARGE SCALE GENOMIC DNA]</scope>
    <source>
        <strain evidence="2 3">CM01</strain>
    </source>
</reference>
<protein>
    <submittedName>
        <fullName evidence="2">Uncharacterized protein</fullName>
    </submittedName>
</protein>
<sequence>MSADEINGSPPPSYQDVVDGKASDRIPPSLLSVDGQTITTQHHEGVSPTAAYRLNRGIATLSHATSEVTFERVVKAHGQATEKAPDRTRHIYNLRYIHKAPGGLEGVPSDSPHYYVERVSSKTGLGSLGMKKSTLRKHWKTLPLDLSGKTSSYKLPQFVKDADAVFTLSLQGDQFIWADAQGNVVAEEIPQEDGSASKLQVKSSLERDSFEMLVALWCCHVWQQSAEGQPRVQTRLESALFNTRYIMNRPTSTGIQKN</sequence>
<keyword evidence="3" id="KW-1185">Reference proteome</keyword>
<dbReference type="GeneID" id="18167249"/>
<evidence type="ECO:0000256" key="1">
    <source>
        <dbReference type="SAM" id="MobiDB-lite"/>
    </source>
</evidence>
<dbReference type="AlphaFoldDB" id="G3JIH2"/>
<dbReference type="OMA" id="CCHVWEY"/>
<gene>
    <name evidence="2" type="ORF">CCM_05230</name>
</gene>
<organism evidence="2 3">
    <name type="scientific">Cordyceps militaris (strain CM01)</name>
    <name type="common">Caterpillar fungus</name>
    <dbReference type="NCBI Taxonomy" id="983644"/>
    <lineage>
        <taxon>Eukaryota</taxon>
        <taxon>Fungi</taxon>
        <taxon>Dikarya</taxon>
        <taxon>Ascomycota</taxon>
        <taxon>Pezizomycotina</taxon>
        <taxon>Sordariomycetes</taxon>
        <taxon>Hypocreomycetidae</taxon>
        <taxon>Hypocreales</taxon>
        <taxon>Cordycipitaceae</taxon>
        <taxon>Cordyceps</taxon>
    </lineage>
</organism>
<dbReference type="VEuPathDB" id="FungiDB:CCM_05230"/>
<dbReference type="KEGG" id="cmt:CCM_05230"/>
<dbReference type="eggNOG" id="ENOG502SVII">
    <property type="taxonomic scope" value="Eukaryota"/>
</dbReference>
<evidence type="ECO:0000313" key="2">
    <source>
        <dbReference type="EMBL" id="EGX91073.1"/>
    </source>
</evidence>
<accession>G3JIH2</accession>
<feature type="region of interest" description="Disordered" evidence="1">
    <location>
        <begin position="1"/>
        <end position="28"/>
    </location>
</feature>
<dbReference type="EMBL" id="JH126402">
    <property type="protein sequence ID" value="EGX91073.1"/>
    <property type="molecule type" value="Genomic_DNA"/>
</dbReference>
<name>G3JIH2_CORMM</name>
<dbReference type="OrthoDB" id="5207784at2759"/>
<dbReference type="Proteomes" id="UP000001610">
    <property type="component" value="Unassembled WGS sequence"/>
</dbReference>
<evidence type="ECO:0000313" key="3">
    <source>
        <dbReference type="Proteomes" id="UP000001610"/>
    </source>
</evidence>
<dbReference type="RefSeq" id="XP_006670438.1">
    <property type="nucleotide sequence ID" value="XM_006670375.1"/>
</dbReference>